<evidence type="ECO:0000256" key="7">
    <source>
        <dbReference type="ARBA" id="ARBA00022857"/>
    </source>
</evidence>
<dbReference type="InterPro" id="IPR051721">
    <property type="entry name" value="Biopterin_syn/organic_redct"/>
</dbReference>
<evidence type="ECO:0000256" key="4">
    <source>
        <dbReference type="ARBA" id="ARBA00013075"/>
    </source>
</evidence>
<evidence type="ECO:0000256" key="1">
    <source>
        <dbReference type="ARBA" id="ARBA00004496"/>
    </source>
</evidence>
<evidence type="ECO:0000256" key="2">
    <source>
        <dbReference type="ARBA" id="ARBA00010483"/>
    </source>
</evidence>
<dbReference type="PANTHER" id="PTHR44085:SF2">
    <property type="entry name" value="SEPIAPTERIN REDUCTASE"/>
    <property type="match status" value="1"/>
</dbReference>
<organism evidence="9 10">
    <name type="scientific">Ceratosolen solmsi marchali</name>
    <dbReference type="NCBI Taxonomy" id="326594"/>
    <lineage>
        <taxon>Eukaryota</taxon>
        <taxon>Metazoa</taxon>
        <taxon>Ecdysozoa</taxon>
        <taxon>Arthropoda</taxon>
        <taxon>Hexapoda</taxon>
        <taxon>Insecta</taxon>
        <taxon>Pterygota</taxon>
        <taxon>Neoptera</taxon>
        <taxon>Endopterygota</taxon>
        <taxon>Hymenoptera</taxon>
        <taxon>Apocrita</taxon>
        <taxon>Proctotrupomorpha</taxon>
        <taxon>Chalcidoidea</taxon>
        <taxon>Agaonidae</taxon>
        <taxon>Agaoninae</taxon>
        <taxon>Ceratosolen</taxon>
    </lineage>
</organism>
<dbReference type="Proteomes" id="UP000695007">
    <property type="component" value="Unplaced"/>
</dbReference>
<dbReference type="Gene3D" id="3.40.50.720">
    <property type="entry name" value="NAD(P)-binding Rossmann-like Domain"/>
    <property type="match status" value="1"/>
</dbReference>
<dbReference type="GO" id="GO:0005737">
    <property type="term" value="C:cytoplasm"/>
    <property type="evidence" value="ECO:0007669"/>
    <property type="project" value="UniProtKB-SubCell"/>
</dbReference>
<accession>A0AAJ6YCX9</accession>
<evidence type="ECO:0000313" key="9">
    <source>
        <dbReference type="Proteomes" id="UP000695007"/>
    </source>
</evidence>
<evidence type="ECO:0000313" key="10">
    <source>
        <dbReference type="RefSeq" id="XP_011495733.1"/>
    </source>
</evidence>
<dbReference type="KEGG" id="csol:105360516"/>
<sequence length="262" mass="29457">MTSKMFSGKVFLLVTGASQGIGRKIAEIFASTLEIDSQVLLLARNLENLKEISNQLSKHLTVNVESVDLSKATAKELKDIIVNSLGSKKANQFNEVVIVHNVGSVGNVSQSTVEMTNYDLWTEYYNLNVFGPAVLNGIFMELFQEETIKKHVINITSLCGIQPFKSLGYYCSGKAAREMYFKVFAEEHPNVNVLNYSPGPVETKMFQTIIEDVGDVELKTQFQNKRKNNQVLTTDQTTKRLVEVLSKKNYKSGDHVDYRDEL</sequence>
<dbReference type="SUPFAM" id="SSF51735">
    <property type="entry name" value="NAD(P)-binding Rossmann-fold domains"/>
    <property type="match status" value="1"/>
</dbReference>
<dbReference type="Pfam" id="PF00106">
    <property type="entry name" value="adh_short"/>
    <property type="match status" value="1"/>
</dbReference>
<keyword evidence="6" id="KW-0963">Cytoplasm</keyword>
<evidence type="ECO:0000256" key="6">
    <source>
        <dbReference type="ARBA" id="ARBA00022490"/>
    </source>
</evidence>
<dbReference type="PRINTS" id="PR00081">
    <property type="entry name" value="GDHRDH"/>
</dbReference>
<dbReference type="InterPro" id="IPR006393">
    <property type="entry name" value="Sepiapterin_red"/>
</dbReference>
<gene>
    <name evidence="10" type="primary">LOC105360516</name>
</gene>
<comment type="similarity">
    <text evidence="2">Belongs to the sepiapterin reductase family.</text>
</comment>
<dbReference type="FunFam" id="3.40.50.720:FF:000259">
    <property type="entry name" value="Sepiapterin reductase"/>
    <property type="match status" value="1"/>
</dbReference>
<evidence type="ECO:0000256" key="8">
    <source>
        <dbReference type="ARBA" id="ARBA00023002"/>
    </source>
</evidence>
<dbReference type="PANTHER" id="PTHR44085">
    <property type="entry name" value="SEPIAPTERIN REDUCTASE"/>
    <property type="match status" value="1"/>
</dbReference>
<keyword evidence="7" id="KW-0521">NADP</keyword>
<evidence type="ECO:0000256" key="5">
    <source>
        <dbReference type="ARBA" id="ARBA00019170"/>
    </source>
</evidence>
<dbReference type="AlphaFoldDB" id="A0AAJ6YCX9"/>
<dbReference type="InterPro" id="IPR002347">
    <property type="entry name" value="SDR_fam"/>
</dbReference>
<keyword evidence="8" id="KW-0560">Oxidoreductase</keyword>
<proteinExistence type="inferred from homology"/>
<name>A0AAJ6YCX9_9HYME</name>
<dbReference type="GO" id="GO:0004757">
    <property type="term" value="F:sepiapterin reductase (NADP+) activity"/>
    <property type="evidence" value="ECO:0007669"/>
    <property type="project" value="UniProtKB-EC"/>
</dbReference>
<evidence type="ECO:0000256" key="3">
    <source>
        <dbReference type="ARBA" id="ARBA00011738"/>
    </source>
</evidence>
<keyword evidence="9" id="KW-1185">Reference proteome</keyword>
<dbReference type="NCBIfam" id="TIGR01500">
    <property type="entry name" value="sepiapter_red"/>
    <property type="match status" value="1"/>
</dbReference>
<dbReference type="GO" id="GO:0006729">
    <property type="term" value="P:tetrahydrobiopterin biosynthetic process"/>
    <property type="evidence" value="ECO:0007669"/>
    <property type="project" value="InterPro"/>
</dbReference>
<reference evidence="10" key="1">
    <citation type="submission" date="2025-08" db="UniProtKB">
        <authorList>
            <consortium name="RefSeq"/>
        </authorList>
    </citation>
    <scope>IDENTIFICATION</scope>
</reference>
<dbReference type="InterPro" id="IPR036291">
    <property type="entry name" value="NAD(P)-bd_dom_sf"/>
</dbReference>
<dbReference type="GeneID" id="105360516"/>
<protein>
    <recommendedName>
        <fullName evidence="5">Sepiapterin reductase</fullName>
        <ecNumber evidence="4">1.1.1.153</ecNumber>
    </recommendedName>
</protein>
<comment type="subcellular location">
    <subcellularLocation>
        <location evidence="1">Cytoplasm</location>
    </subcellularLocation>
</comment>
<comment type="subunit">
    <text evidence="3">Homodimer.</text>
</comment>
<dbReference type="CTD" id="31781"/>
<dbReference type="EC" id="1.1.1.153" evidence="4"/>
<dbReference type="RefSeq" id="XP_011495733.1">
    <property type="nucleotide sequence ID" value="XM_011497431.1"/>
</dbReference>